<accession>A0A918XH62</accession>
<name>A0A918XH62_9GAMM</name>
<comment type="caution">
    <text evidence="2">The sequence shown here is derived from an EMBL/GenBank/DDBJ whole genome shotgun (WGS) entry which is preliminary data.</text>
</comment>
<organism evidence="2 3">
    <name type="scientific">Parahalioglobus pacificus</name>
    <dbReference type="NCBI Taxonomy" id="930806"/>
    <lineage>
        <taxon>Bacteria</taxon>
        <taxon>Pseudomonadati</taxon>
        <taxon>Pseudomonadota</taxon>
        <taxon>Gammaproteobacteria</taxon>
        <taxon>Cellvibrionales</taxon>
        <taxon>Halieaceae</taxon>
        <taxon>Parahalioglobus</taxon>
    </lineage>
</organism>
<dbReference type="EMBL" id="BMYM01000001">
    <property type="protein sequence ID" value="GHD30545.1"/>
    <property type="molecule type" value="Genomic_DNA"/>
</dbReference>
<feature type="domain" description="Cupin type-2" evidence="1">
    <location>
        <begin position="38"/>
        <end position="103"/>
    </location>
</feature>
<gene>
    <name evidence="2" type="ORF">GCM10007053_12430</name>
</gene>
<dbReference type="AlphaFoldDB" id="A0A918XH62"/>
<dbReference type="SUPFAM" id="SSF51182">
    <property type="entry name" value="RmlC-like cupins"/>
    <property type="match status" value="1"/>
</dbReference>
<dbReference type="Gene3D" id="2.60.120.10">
    <property type="entry name" value="Jelly Rolls"/>
    <property type="match status" value="1"/>
</dbReference>
<dbReference type="InterPro" id="IPR014710">
    <property type="entry name" value="RmlC-like_jellyroll"/>
</dbReference>
<evidence type="ECO:0000313" key="2">
    <source>
        <dbReference type="EMBL" id="GHD30545.1"/>
    </source>
</evidence>
<reference evidence="2" key="1">
    <citation type="journal article" date="2014" name="Int. J. Syst. Evol. Microbiol.">
        <title>Complete genome sequence of Corynebacterium casei LMG S-19264T (=DSM 44701T), isolated from a smear-ripened cheese.</title>
        <authorList>
            <consortium name="US DOE Joint Genome Institute (JGI-PGF)"/>
            <person name="Walter F."/>
            <person name="Albersmeier A."/>
            <person name="Kalinowski J."/>
            <person name="Ruckert C."/>
        </authorList>
    </citation>
    <scope>NUCLEOTIDE SEQUENCE</scope>
    <source>
        <strain evidence="2">KCTC 23430</strain>
    </source>
</reference>
<dbReference type="RefSeq" id="WP_189476256.1">
    <property type="nucleotide sequence ID" value="NZ_BMYM01000001.1"/>
</dbReference>
<evidence type="ECO:0000313" key="3">
    <source>
        <dbReference type="Proteomes" id="UP000644693"/>
    </source>
</evidence>
<reference evidence="2" key="2">
    <citation type="submission" date="2020-09" db="EMBL/GenBank/DDBJ databases">
        <authorList>
            <person name="Sun Q."/>
            <person name="Kim S."/>
        </authorList>
    </citation>
    <scope>NUCLEOTIDE SEQUENCE</scope>
    <source>
        <strain evidence="2">KCTC 23430</strain>
    </source>
</reference>
<evidence type="ECO:0000259" key="1">
    <source>
        <dbReference type="Pfam" id="PF07883"/>
    </source>
</evidence>
<dbReference type="InterPro" id="IPR013096">
    <property type="entry name" value="Cupin_2"/>
</dbReference>
<keyword evidence="3" id="KW-1185">Reference proteome</keyword>
<dbReference type="InterPro" id="IPR011051">
    <property type="entry name" value="RmlC_Cupin_sf"/>
</dbReference>
<protein>
    <recommendedName>
        <fullName evidence="1">Cupin type-2 domain-containing protein</fullName>
    </recommendedName>
</protein>
<proteinExistence type="predicted"/>
<dbReference type="Proteomes" id="UP000644693">
    <property type="component" value="Unassembled WGS sequence"/>
</dbReference>
<dbReference type="Pfam" id="PF07883">
    <property type="entry name" value="Cupin_2"/>
    <property type="match status" value="1"/>
</dbReference>
<sequence>MSDSNWKVFVVDALRSQLDGAPVEYQEFLKVLALSCGIYHLAAGSTDMQSPHDEDEVYHVLSGRARMRLGDEERDVTPGTLLYVGATTDHSFFEIEEDMTLLVFFTGTAG</sequence>